<dbReference type="Gene3D" id="3.30.1120.10">
    <property type="match status" value="1"/>
</dbReference>
<dbReference type="InterPro" id="IPR017850">
    <property type="entry name" value="Alkaline_phosphatase_core_sf"/>
</dbReference>
<dbReference type="AlphaFoldDB" id="A0A7S3BQ20"/>
<accession>A0A7S3BQ20</accession>
<organism evidence="1">
    <name type="scientific">Haptolina ericina</name>
    <dbReference type="NCBI Taxonomy" id="156174"/>
    <lineage>
        <taxon>Eukaryota</taxon>
        <taxon>Haptista</taxon>
        <taxon>Haptophyta</taxon>
        <taxon>Prymnesiophyceae</taxon>
        <taxon>Prymnesiales</taxon>
        <taxon>Prymnesiaceae</taxon>
        <taxon>Haptolina</taxon>
    </lineage>
</organism>
<dbReference type="SUPFAM" id="SSF53649">
    <property type="entry name" value="Alkaline phosphatase-like"/>
    <property type="match status" value="1"/>
</dbReference>
<name>A0A7S3BQ20_9EUKA</name>
<evidence type="ECO:0008006" key="2">
    <source>
        <dbReference type="Google" id="ProtNLM"/>
    </source>
</evidence>
<reference evidence="1" key="1">
    <citation type="submission" date="2021-01" db="EMBL/GenBank/DDBJ databases">
        <authorList>
            <person name="Corre E."/>
            <person name="Pelletier E."/>
            <person name="Niang G."/>
            <person name="Scheremetjew M."/>
            <person name="Finn R."/>
            <person name="Kale V."/>
            <person name="Holt S."/>
            <person name="Cochrane G."/>
            <person name="Meng A."/>
            <person name="Brown T."/>
            <person name="Cohen L."/>
        </authorList>
    </citation>
    <scope>NUCLEOTIDE SEQUENCE</scope>
    <source>
        <strain evidence="1">CCMP281</strain>
    </source>
</reference>
<proteinExistence type="predicted"/>
<gene>
    <name evidence="1" type="ORF">HERI1096_LOCUS33900</name>
</gene>
<evidence type="ECO:0000313" key="1">
    <source>
        <dbReference type="EMBL" id="CAE0141595.1"/>
    </source>
</evidence>
<sequence length="147" mass="15284">MLYNVNPLCASGQAGAGQAGAPKAGIRIGDFKLLAWCFSVAGIGGGNTTGPSPAPHASPSVDPEFTRGRGLVLYNLATDPGETTNLAHDPPHAATVEKLLSRLTVLAVESVEPQQWTAPYQGPDYECASCPLHPGGTGPDQPWLPWL</sequence>
<dbReference type="EMBL" id="HBHX01061313">
    <property type="protein sequence ID" value="CAE0141595.1"/>
    <property type="molecule type" value="Transcribed_RNA"/>
</dbReference>
<protein>
    <recommendedName>
        <fullName evidence="2">Sulfatase N-terminal domain-containing protein</fullName>
    </recommendedName>
</protein>